<proteinExistence type="predicted"/>
<organism evidence="1 2">
    <name type="scientific">Pyrodictium abyssi</name>
    <dbReference type="NCBI Taxonomy" id="54256"/>
    <lineage>
        <taxon>Archaea</taxon>
        <taxon>Thermoproteota</taxon>
        <taxon>Thermoprotei</taxon>
        <taxon>Desulfurococcales</taxon>
        <taxon>Pyrodictiaceae</taxon>
        <taxon>Pyrodictium</taxon>
    </lineage>
</organism>
<sequence>MEASCFETGWCDLSEEHRRIRTELEELITSYVKGNAAEYWMPVVVAPYGSGKTTLLRYLERFVESIGAKAIRVELADIVEYIVERYGSIHESELPKILEEYAREKLGNVSGVVVILVDEVEESYDLLRGIVEYETSPFRGVAEAIRTRSTSVYVVLAFGPSSTLKEAVFGPVAWRSRVFTLPLLPKPVIERMVSEALGGEFPEVSSLLANMVWWASKGRIAWARMLVDTVVGKLAAALKQGPEHVETVLLGEEALAREIVEGVPLFDKAGYREARRLIEDKKMVPLLAVLPGPVPLSLLGKLLGYEVLPEASLAVVYSRTAVRVEDLLSEAETWMTRYARAKGFQASSVEHAVSALEHTALAWSRDGLIVYDPQALRELFAIAADVAREIYGDDPHAAQLIESLNPDLLSPPLERFDEPVAALRPGIVARLYPMASSSPLVGCARRTGPGQVVEVVNSLSLSEFSEYSSRLSEFLGLNELLEKHGLKLAAVPARSLQSYAQELACQMLSGEPLAILVLEPDAGRRERQVPKLLEAVADITGSVVIEAGPRLSLFVYSLLYGFSVATTGCLPENLSGHDRRTVNLYADLLRSLVIEVLASRSIQELSSIEARAQVVEREYGELGYAVAALIREAGLEPARKIAAEIASLQQRARLLAEKTAGIAGVEQAGAARTKTISKAFSSVEEIYTTLEEKGYTLVANVSPSCGASGAGRPRVARLVAVLLGLEKYQAEASLAEAASLTERLAAYAKHIPRVGILGEAAKIAEEMKAVMSEAERIAKTSPSAGALAAIAVSQITAVVPKLAEELAAIYRVYEGLEVGLGELPSDLRKKAEEAIARDLSSIASLTDAAHYLSKAVGLVNKLRTLSEKGGARIEELKKKIIEAIDRVISPQAPVEHAHREASEEAVVG</sequence>
<dbReference type="GeneID" id="89290087"/>
<dbReference type="RefSeq" id="WP_338249913.1">
    <property type="nucleotide sequence ID" value="NZ_AP028907.1"/>
</dbReference>
<name>A0ABM8IY99_9CREN</name>
<dbReference type="SUPFAM" id="SSF52540">
    <property type="entry name" value="P-loop containing nucleoside triphosphate hydrolases"/>
    <property type="match status" value="1"/>
</dbReference>
<keyword evidence="2" id="KW-1185">Reference proteome</keyword>
<evidence type="ECO:0000313" key="1">
    <source>
        <dbReference type="EMBL" id="BES82515.1"/>
    </source>
</evidence>
<accession>A0ABM8IY99</accession>
<dbReference type="InterPro" id="IPR027417">
    <property type="entry name" value="P-loop_NTPase"/>
</dbReference>
<evidence type="ECO:0000313" key="2">
    <source>
        <dbReference type="Proteomes" id="UP001341135"/>
    </source>
</evidence>
<gene>
    <name evidence="1" type="ORF">PABY_20820</name>
</gene>
<evidence type="ECO:0008006" key="3">
    <source>
        <dbReference type="Google" id="ProtNLM"/>
    </source>
</evidence>
<protein>
    <recommendedName>
        <fullName evidence="3">AAA+ ATPase domain-containing protein</fullName>
    </recommendedName>
</protein>
<reference evidence="1 2" key="1">
    <citation type="submission" date="2023-09" db="EMBL/GenBank/DDBJ databases">
        <title>Pyrofollis japonicus gen. nov. sp. nov., a novel member of the family Pyrodictiaceae isolated from the Iheya North hydrothermal field.</title>
        <authorList>
            <person name="Miyazaki U."/>
            <person name="Sanari M."/>
            <person name="Tame A."/>
            <person name="Kitajima M."/>
            <person name="Okamoto A."/>
            <person name="Sawayama S."/>
            <person name="Miyazaki J."/>
            <person name="Takai K."/>
            <person name="Nakagawa S."/>
        </authorList>
    </citation>
    <scope>NUCLEOTIDE SEQUENCE [LARGE SCALE GENOMIC DNA]</scope>
    <source>
        <strain evidence="1 2">AV2</strain>
    </source>
</reference>
<dbReference type="EMBL" id="AP028907">
    <property type="protein sequence ID" value="BES82515.1"/>
    <property type="molecule type" value="Genomic_DNA"/>
</dbReference>
<dbReference type="Proteomes" id="UP001341135">
    <property type="component" value="Chromosome"/>
</dbReference>